<keyword evidence="3" id="KW-1185">Reference proteome</keyword>
<reference evidence="3" key="1">
    <citation type="submission" date="2016-11" db="EMBL/GenBank/DDBJ databases">
        <authorList>
            <person name="Varghese N."/>
            <person name="Submissions S."/>
        </authorList>
    </citation>
    <scope>NUCLEOTIDE SEQUENCE [LARGE SCALE GENOMIC DNA]</scope>
    <source>
        <strain evidence="3">DSM 26884</strain>
    </source>
</reference>
<proteinExistence type="predicted"/>
<accession>A0A1M6KNQ6</accession>
<name>A0A1M6KNQ6_9BACE</name>
<evidence type="ECO:0000313" key="2">
    <source>
        <dbReference type="EMBL" id="SHJ60577.1"/>
    </source>
</evidence>
<dbReference type="Proteomes" id="UP000286075">
    <property type="component" value="Unassembled WGS sequence"/>
</dbReference>
<dbReference type="Pfam" id="PF05402">
    <property type="entry name" value="PqqD"/>
    <property type="match status" value="1"/>
</dbReference>
<dbReference type="Proteomes" id="UP000184192">
    <property type="component" value="Unassembled WGS sequence"/>
</dbReference>
<dbReference type="OrthoDB" id="9795908at2"/>
<reference evidence="1 4" key="3">
    <citation type="submission" date="2018-08" db="EMBL/GenBank/DDBJ databases">
        <title>A genome reference for cultivated species of the human gut microbiota.</title>
        <authorList>
            <person name="Zou Y."/>
            <person name="Xue W."/>
            <person name="Luo G."/>
        </authorList>
    </citation>
    <scope>NUCLEOTIDE SEQUENCE [LARGE SCALE GENOMIC DNA]</scope>
    <source>
        <strain evidence="1 4">OF03-9BH</strain>
    </source>
</reference>
<dbReference type="Gene3D" id="1.10.10.1150">
    <property type="entry name" value="Coenzyme PQQ synthesis protein D (PqqD)"/>
    <property type="match status" value="1"/>
</dbReference>
<organism evidence="2 3">
    <name type="scientific">Bacteroides stercorirosoris</name>
    <dbReference type="NCBI Taxonomy" id="871324"/>
    <lineage>
        <taxon>Bacteria</taxon>
        <taxon>Pseudomonadati</taxon>
        <taxon>Bacteroidota</taxon>
        <taxon>Bacteroidia</taxon>
        <taxon>Bacteroidales</taxon>
        <taxon>Bacteroidaceae</taxon>
        <taxon>Bacteroides</taxon>
    </lineage>
</organism>
<evidence type="ECO:0000313" key="4">
    <source>
        <dbReference type="Proteomes" id="UP000286075"/>
    </source>
</evidence>
<dbReference type="EMBL" id="FQZN01000039">
    <property type="protein sequence ID" value="SHJ60577.1"/>
    <property type="molecule type" value="Genomic_DNA"/>
</dbReference>
<dbReference type="AlphaFoldDB" id="A0A1M6KNQ6"/>
<dbReference type="GeneID" id="92714367"/>
<dbReference type="InterPro" id="IPR041881">
    <property type="entry name" value="PqqD_sf"/>
</dbReference>
<dbReference type="InterPro" id="IPR008792">
    <property type="entry name" value="PQQD"/>
</dbReference>
<evidence type="ECO:0000313" key="1">
    <source>
        <dbReference type="EMBL" id="RGX79054.1"/>
    </source>
</evidence>
<gene>
    <name evidence="1" type="ORF">DXA68_09510</name>
    <name evidence="2" type="ORF">SAMN05444350_13919</name>
</gene>
<dbReference type="RefSeq" id="WP_025833530.1">
    <property type="nucleotide sequence ID" value="NZ_CABMFG010000012.1"/>
</dbReference>
<protein>
    <submittedName>
        <fullName evidence="2">Coenzyme PQQ synthesis protein D (PqqD)</fullName>
    </submittedName>
    <submittedName>
        <fullName evidence="1">PqqD family protein</fullName>
    </submittedName>
</protein>
<evidence type="ECO:0000313" key="3">
    <source>
        <dbReference type="Proteomes" id="UP000184192"/>
    </source>
</evidence>
<dbReference type="EMBL" id="QSCF01000012">
    <property type="protein sequence ID" value="RGX79054.1"/>
    <property type="molecule type" value="Genomic_DNA"/>
</dbReference>
<reference evidence="2" key="2">
    <citation type="submission" date="2016-11" db="EMBL/GenBank/DDBJ databases">
        <authorList>
            <person name="Jaros S."/>
            <person name="Januszkiewicz K."/>
            <person name="Wedrychowicz H."/>
        </authorList>
    </citation>
    <scope>NUCLEOTIDE SEQUENCE [LARGE SCALE GENOMIC DNA]</scope>
    <source>
        <strain evidence="2">DSM 26884</strain>
    </source>
</reference>
<dbReference type="eggNOG" id="ENOG5033BC0">
    <property type="taxonomic scope" value="Bacteria"/>
</dbReference>
<sequence length="88" mass="10030">MKIKKDFTLHQVGDEHIIMHNGTGNVDFNNIISLNPTAARLWESVEGKEFDAETLTTYLTEHYEVEADTAARDARQLIKDWLEAGIIE</sequence>